<proteinExistence type="predicted"/>
<reference evidence="2" key="1">
    <citation type="journal article" date="2022" name="IScience">
        <title>Evolution of zygomycete secretomes and the origins of terrestrial fungal ecologies.</title>
        <authorList>
            <person name="Chang Y."/>
            <person name="Wang Y."/>
            <person name="Mondo S."/>
            <person name="Ahrendt S."/>
            <person name="Andreopoulos W."/>
            <person name="Barry K."/>
            <person name="Beard J."/>
            <person name="Benny G.L."/>
            <person name="Blankenship S."/>
            <person name="Bonito G."/>
            <person name="Cuomo C."/>
            <person name="Desiro A."/>
            <person name="Gervers K.A."/>
            <person name="Hundley H."/>
            <person name="Kuo A."/>
            <person name="LaButti K."/>
            <person name="Lang B.F."/>
            <person name="Lipzen A."/>
            <person name="O'Donnell K."/>
            <person name="Pangilinan J."/>
            <person name="Reynolds N."/>
            <person name="Sandor L."/>
            <person name="Smith M.E."/>
            <person name="Tsang A."/>
            <person name="Grigoriev I.V."/>
            <person name="Stajich J.E."/>
            <person name="Spatafora J.W."/>
        </authorList>
    </citation>
    <scope>NUCLEOTIDE SEQUENCE</scope>
    <source>
        <strain evidence="2">RSA 2281</strain>
    </source>
</reference>
<evidence type="ECO:0008006" key="4">
    <source>
        <dbReference type="Google" id="ProtNLM"/>
    </source>
</evidence>
<comment type="caution">
    <text evidence="2">The sequence shown here is derived from an EMBL/GenBank/DDBJ whole genome shotgun (WGS) entry which is preliminary data.</text>
</comment>
<accession>A0AAD5KEL7</accession>
<dbReference type="Proteomes" id="UP001209540">
    <property type="component" value="Unassembled WGS sequence"/>
</dbReference>
<dbReference type="AlphaFoldDB" id="A0AAD5KEL7"/>
<protein>
    <recommendedName>
        <fullName evidence="4">Male-enhanced antigen 1</fullName>
    </recommendedName>
</protein>
<evidence type="ECO:0000313" key="2">
    <source>
        <dbReference type="EMBL" id="KAI9268336.1"/>
    </source>
</evidence>
<reference evidence="2" key="2">
    <citation type="submission" date="2023-02" db="EMBL/GenBank/DDBJ databases">
        <authorList>
            <consortium name="DOE Joint Genome Institute"/>
            <person name="Mondo S.J."/>
            <person name="Chang Y."/>
            <person name="Wang Y."/>
            <person name="Ahrendt S."/>
            <person name="Andreopoulos W."/>
            <person name="Barry K."/>
            <person name="Beard J."/>
            <person name="Benny G.L."/>
            <person name="Blankenship S."/>
            <person name="Bonito G."/>
            <person name="Cuomo C."/>
            <person name="Desiro A."/>
            <person name="Gervers K.A."/>
            <person name="Hundley H."/>
            <person name="Kuo A."/>
            <person name="LaButti K."/>
            <person name="Lang B.F."/>
            <person name="Lipzen A."/>
            <person name="O'Donnell K."/>
            <person name="Pangilinan J."/>
            <person name="Reynolds N."/>
            <person name="Sandor L."/>
            <person name="Smith M.W."/>
            <person name="Tsang A."/>
            <person name="Grigoriev I.V."/>
            <person name="Stajich J.E."/>
            <person name="Spatafora J.W."/>
        </authorList>
    </citation>
    <scope>NUCLEOTIDE SEQUENCE</scope>
    <source>
        <strain evidence="2">RSA 2281</strain>
    </source>
</reference>
<feature type="region of interest" description="Disordered" evidence="1">
    <location>
        <begin position="31"/>
        <end position="62"/>
    </location>
</feature>
<organism evidence="2 3">
    <name type="scientific">Phascolomyces articulosus</name>
    <dbReference type="NCBI Taxonomy" id="60185"/>
    <lineage>
        <taxon>Eukaryota</taxon>
        <taxon>Fungi</taxon>
        <taxon>Fungi incertae sedis</taxon>
        <taxon>Mucoromycota</taxon>
        <taxon>Mucoromycotina</taxon>
        <taxon>Mucoromycetes</taxon>
        <taxon>Mucorales</taxon>
        <taxon>Lichtheimiaceae</taxon>
        <taxon>Phascolomyces</taxon>
    </lineage>
</organism>
<dbReference type="EMBL" id="JAIXMP010000009">
    <property type="protein sequence ID" value="KAI9268336.1"/>
    <property type="molecule type" value="Genomic_DNA"/>
</dbReference>
<keyword evidence="3" id="KW-1185">Reference proteome</keyword>
<evidence type="ECO:0000313" key="3">
    <source>
        <dbReference type="Proteomes" id="UP001209540"/>
    </source>
</evidence>
<name>A0AAD5KEL7_9FUNG</name>
<evidence type="ECO:0000256" key="1">
    <source>
        <dbReference type="SAM" id="MobiDB-lite"/>
    </source>
</evidence>
<sequence length="162" mass="18791">MNNYDNYELGPEHDVVEDFARQLEKVCAISPSMTTHHQDENDNGYTTIQDQESDDHDSVMDQVPHGYQQLAQDEDEGVSLIEDEEGEQQEEEYRVQQLQDPLRVSLDKSEEIPEDTANTIKSIMKNIQMPDHAVPDWAKAIPESMWLPKYQQQSQENKIENE</sequence>
<gene>
    <name evidence="2" type="ORF">BDA99DRAFT_558492</name>
</gene>
<dbReference type="Pfam" id="PF06910">
    <property type="entry name" value="MEA1"/>
    <property type="match status" value="1"/>
</dbReference>